<dbReference type="STRING" id="215200.SAMN05216454_10770"/>
<proteinExistence type="predicted"/>
<evidence type="ECO:0000313" key="3">
    <source>
        <dbReference type="Proteomes" id="UP000199512"/>
    </source>
</evidence>
<dbReference type="AlphaFoldDB" id="A0A1H8I9E8"/>
<protein>
    <submittedName>
        <fullName evidence="2">Putative cell wall binding repeat 2</fullName>
    </submittedName>
</protein>
<dbReference type="Pfam" id="PF04122">
    <property type="entry name" value="CW_binding_2"/>
    <property type="match status" value="3"/>
</dbReference>
<dbReference type="PANTHER" id="PTHR30032:SF8">
    <property type="entry name" value="GERMINATION-SPECIFIC N-ACETYLMURAMOYL-L-ALANINE AMIDASE"/>
    <property type="match status" value="1"/>
</dbReference>
<gene>
    <name evidence="2" type="ORF">SAMN05216454_10770</name>
</gene>
<dbReference type="OrthoDB" id="1756190at2"/>
<dbReference type="InterPro" id="IPR051922">
    <property type="entry name" value="Bact_Sporulation_Assoc"/>
</dbReference>
<accession>A0A1H8I9E8</accession>
<keyword evidence="3" id="KW-1185">Reference proteome</keyword>
<name>A0A1H8I9E8_9FIRM</name>
<dbReference type="EMBL" id="FODF01000007">
    <property type="protein sequence ID" value="SEN64508.1"/>
    <property type="molecule type" value="Genomic_DNA"/>
</dbReference>
<dbReference type="Gene3D" id="3.40.50.12090">
    <property type="match status" value="2"/>
</dbReference>
<evidence type="ECO:0000256" key="1">
    <source>
        <dbReference type="SAM" id="SignalP"/>
    </source>
</evidence>
<keyword evidence="1" id="KW-0732">Signal</keyword>
<reference evidence="2 3" key="1">
    <citation type="submission" date="2016-10" db="EMBL/GenBank/DDBJ databases">
        <authorList>
            <person name="de Groot N.N."/>
        </authorList>
    </citation>
    <scope>NUCLEOTIDE SEQUENCE [LARGE SCALE GENOMIC DNA]</scope>
    <source>
        <strain evidence="2 3">Calf135</strain>
    </source>
</reference>
<evidence type="ECO:0000313" key="2">
    <source>
        <dbReference type="EMBL" id="SEN64508.1"/>
    </source>
</evidence>
<feature type="signal peptide" evidence="1">
    <location>
        <begin position="1"/>
        <end position="21"/>
    </location>
</feature>
<dbReference type="InterPro" id="IPR007253">
    <property type="entry name" value="Cell_wall-bd_2"/>
</dbReference>
<sequence>MKLKKKFLSLAVSLMLFTGFAASSNAVSFDSIQRLKGSDRYATASAIAGSIGSYDTVILVNADNNKLADGLSASGLAGVVKAPILLVHKDIIPNETQLRIDIAKKIYIIGSTNSISDNLENKLRDENMGGFNVKRIGGKDRFETSSNIAKEILNIKGSIGKVFVANGYKGEADAMSISAVAARDGEPIILTNGSTLTDASAGVVEQTKNIYAVGGRGNIQSSLVSSLGATRISGSDRYSTNSAVINEFYREKPTRYYLSDGYKLVDALTGGPLAGRNISPIVLVGLNSNKSVLKGANQLVALGGIPDSVLKQCAQATN</sequence>
<organism evidence="2 3">
    <name type="scientific">Peptostreptococcus russellii</name>
    <dbReference type="NCBI Taxonomy" id="215200"/>
    <lineage>
        <taxon>Bacteria</taxon>
        <taxon>Bacillati</taxon>
        <taxon>Bacillota</taxon>
        <taxon>Clostridia</taxon>
        <taxon>Peptostreptococcales</taxon>
        <taxon>Peptostreptococcaceae</taxon>
        <taxon>Peptostreptococcus</taxon>
    </lineage>
</organism>
<dbReference type="RefSeq" id="WP_091975579.1">
    <property type="nucleotide sequence ID" value="NZ_FODF01000007.1"/>
</dbReference>
<feature type="chain" id="PRO_5011726302" evidence="1">
    <location>
        <begin position="22"/>
        <end position="318"/>
    </location>
</feature>
<dbReference type="PANTHER" id="PTHR30032">
    <property type="entry name" value="N-ACETYLMURAMOYL-L-ALANINE AMIDASE-RELATED"/>
    <property type="match status" value="1"/>
</dbReference>
<dbReference type="Proteomes" id="UP000199512">
    <property type="component" value="Unassembled WGS sequence"/>
</dbReference>